<gene>
    <name evidence="6" type="ORF">SAMN05216279_107203</name>
</gene>
<evidence type="ECO:0000256" key="3">
    <source>
        <dbReference type="ARBA" id="ARBA00023125"/>
    </source>
</evidence>
<dbReference type="InterPro" id="IPR005119">
    <property type="entry name" value="LysR_subst-bd"/>
</dbReference>
<dbReference type="PRINTS" id="PR00039">
    <property type="entry name" value="HTHLYSR"/>
</dbReference>
<comment type="caution">
    <text evidence="6">The sequence shown here is derived from an EMBL/GenBank/DDBJ whole genome shotgun (WGS) entry which is preliminary data.</text>
</comment>
<accession>A0A1G5NSA7</accession>
<dbReference type="EMBL" id="FMWB01000007">
    <property type="protein sequence ID" value="SCZ40257.1"/>
    <property type="molecule type" value="Genomic_DNA"/>
</dbReference>
<organism evidence="6 7">
    <name type="scientific">Pseudomonas oryzihabitans</name>
    <dbReference type="NCBI Taxonomy" id="47885"/>
    <lineage>
        <taxon>Bacteria</taxon>
        <taxon>Pseudomonadati</taxon>
        <taxon>Pseudomonadota</taxon>
        <taxon>Gammaproteobacteria</taxon>
        <taxon>Pseudomonadales</taxon>
        <taxon>Pseudomonadaceae</taxon>
        <taxon>Pseudomonas</taxon>
    </lineage>
</organism>
<dbReference type="STRING" id="237610.BJP27_13085"/>
<dbReference type="Pfam" id="PF00126">
    <property type="entry name" value="HTH_1"/>
    <property type="match status" value="1"/>
</dbReference>
<proteinExistence type="inferred from homology"/>
<dbReference type="PANTHER" id="PTHR30118">
    <property type="entry name" value="HTH-TYPE TRANSCRIPTIONAL REGULATOR LEUO-RELATED"/>
    <property type="match status" value="1"/>
</dbReference>
<evidence type="ECO:0000313" key="6">
    <source>
        <dbReference type="EMBL" id="SCZ40257.1"/>
    </source>
</evidence>
<dbReference type="Gene3D" id="3.40.190.10">
    <property type="entry name" value="Periplasmic binding protein-like II"/>
    <property type="match status" value="2"/>
</dbReference>
<keyword evidence="2" id="KW-0805">Transcription regulation</keyword>
<reference evidence="7" key="1">
    <citation type="submission" date="2016-10" db="EMBL/GenBank/DDBJ databases">
        <authorList>
            <person name="de Groot N.N."/>
        </authorList>
    </citation>
    <scope>NUCLEOTIDE SEQUENCE [LARGE SCALE GENOMIC DNA]</scope>
    <source>
        <strain evidence="7">DSM 15758</strain>
    </source>
</reference>
<evidence type="ECO:0000256" key="4">
    <source>
        <dbReference type="ARBA" id="ARBA00023163"/>
    </source>
</evidence>
<evidence type="ECO:0000256" key="1">
    <source>
        <dbReference type="ARBA" id="ARBA00009437"/>
    </source>
</evidence>
<name>A0A1G5NSA7_9PSED</name>
<dbReference type="InterPro" id="IPR000847">
    <property type="entry name" value="LysR_HTH_N"/>
</dbReference>
<dbReference type="InterPro" id="IPR050389">
    <property type="entry name" value="LysR-type_TF"/>
</dbReference>
<dbReference type="Proteomes" id="UP000183046">
    <property type="component" value="Unassembled WGS sequence"/>
</dbReference>
<comment type="similarity">
    <text evidence="1">Belongs to the LysR transcriptional regulatory family.</text>
</comment>
<dbReference type="InterPro" id="IPR036388">
    <property type="entry name" value="WH-like_DNA-bd_sf"/>
</dbReference>
<keyword evidence="3" id="KW-0238">DNA-binding</keyword>
<dbReference type="InterPro" id="IPR036390">
    <property type="entry name" value="WH_DNA-bd_sf"/>
</dbReference>
<evidence type="ECO:0000256" key="2">
    <source>
        <dbReference type="ARBA" id="ARBA00023015"/>
    </source>
</evidence>
<dbReference type="AlphaFoldDB" id="A0A1G5NSA7"/>
<protein>
    <submittedName>
        <fullName evidence="6">LysR family transcriptional regulator, mexEF-oprN operon transcriptional activator</fullName>
    </submittedName>
</protein>
<dbReference type="PROSITE" id="PS50931">
    <property type="entry name" value="HTH_LYSR"/>
    <property type="match status" value="1"/>
</dbReference>
<dbReference type="SUPFAM" id="SSF46785">
    <property type="entry name" value="Winged helix' DNA-binding domain"/>
    <property type="match status" value="1"/>
</dbReference>
<dbReference type="GO" id="GO:0003700">
    <property type="term" value="F:DNA-binding transcription factor activity"/>
    <property type="evidence" value="ECO:0007669"/>
    <property type="project" value="InterPro"/>
</dbReference>
<feature type="domain" description="HTH lysR-type" evidence="5">
    <location>
        <begin position="41"/>
        <end position="98"/>
    </location>
</feature>
<keyword evidence="4" id="KW-0804">Transcription</keyword>
<dbReference type="GO" id="GO:0003677">
    <property type="term" value="F:DNA binding"/>
    <property type="evidence" value="ECO:0007669"/>
    <property type="project" value="UniProtKB-KW"/>
</dbReference>
<dbReference type="Gene3D" id="1.10.10.10">
    <property type="entry name" value="Winged helix-like DNA-binding domain superfamily/Winged helix DNA-binding domain"/>
    <property type="match status" value="1"/>
</dbReference>
<dbReference type="PANTHER" id="PTHR30118:SF15">
    <property type="entry name" value="TRANSCRIPTIONAL REGULATORY PROTEIN"/>
    <property type="match status" value="1"/>
</dbReference>
<dbReference type="SUPFAM" id="SSF53850">
    <property type="entry name" value="Periplasmic binding protein-like II"/>
    <property type="match status" value="1"/>
</dbReference>
<evidence type="ECO:0000259" key="5">
    <source>
        <dbReference type="PROSITE" id="PS50931"/>
    </source>
</evidence>
<dbReference type="Pfam" id="PF03466">
    <property type="entry name" value="LysR_substrate"/>
    <property type="match status" value="1"/>
</dbReference>
<dbReference type="eggNOG" id="COG0583">
    <property type="taxonomic scope" value="Bacteria"/>
</dbReference>
<evidence type="ECO:0000313" key="7">
    <source>
        <dbReference type="Proteomes" id="UP000183046"/>
    </source>
</evidence>
<sequence length="338" mass="37301">MTRTLTSLPLGFYASPSIMDIGGIDPLPAGARMNRTDLRRVDLNLLIVFETLMLERSVTRAAEKLFLGQPAISAALARLRTLFDDPLFVRTGRSMEPTPRAQEIAALLSPALDQISSAVSRTQSFEPASADRVFRVGLSDDVEFALLPPLLRRIRIEAPGTTLVVRRMNYLTAAGMLASGEITVAVGYTEELPANAKRRPVRRFGFKVLRADSKPGRLTLDEYCARPHALVSYAGDLTGYIDELLDKLGRQRRVVLAVPQFNGLGSLLAETDLLVMVPDYTARLLASTGGLRYEDPPEELRDGSHELPMAWSGAQDHDPGERWLRSRIQMFIGDPDSL</sequence>